<dbReference type="Proteomes" id="UP000177025">
    <property type="component" value="Unassembled WGS sequence"/>
</dbReference>
<feature type="transmembrane region" description="Helical" evidence="1">
    <location>
        <begin position="7"/>
        <end position="28"/>
    </location>
</feature>
<organism evidence="2 3">
    <name type="scientific">candidate division WOR-3 bacterium RBG_13_43_14</name>
    <dbReference type="NCBI Taxonomy" id="1802590"/>
    <lineage>
        <taxon>Bacteria</taxon>
        <taxon>Bacteria division WOR-3</taxon>
    </lineage>
</organism>
<reference evidence="2 3" key="1">
    <citation type="journal article" date="2016" name="Nat. Commun.">
        <title>Thousands of microbial genomes shed light on interconnected biogeochemical processes in an aquifer system.</title>
        <authorList>
            <person name="Anantharaman K."/>
            <person name="Brown C.T."/>
            <person name="Hug L.A."/>
            <person name="Sharon I."/>
            <person name="Castelle C.J."/>
            <person name="Probst A.J."/>
            <person name="Thomas B.C."/>
            <person name="Singh A."/>
            <person name="Wilkins M.J."/>
            <person name="Karaoz U."/>
            <person name="Brodie E.L."/>
            <person name="Williams K.H."/>
            <person name="Hubbard S.S."/>
            <person name="Banfield J.F."/>
        </authorList>
    </citation>
    <scope>NUCLEOTIDE SEQUENCE [LARGE SCALE GENOMIC DNA]</scope>
</reference>
<keyword evidence="1" id="KW-1133">Transmembrane helix</keyword>
<proteinExistence type="predicted"/>
<sequence>MKIWCKIAIIWAVISTIICVRYCFVPFAKNLISQWRFQQRKYMSVVDRKNVITEKIMEISQSMENLPLKKQINKLHAELVLVDTMDISNLITYGYDCLNLAVETIGKDSLKAIQLSKISIEAANKLRLYRTRGLVDLIDAAKIYTFNGLFDKNYYDTADAIYSRIIILIENDSLKVPAFAENDKVRYFTELKETVHDLRFYNGMAKRFQLRKYIRK</sequence>
<comment type="caution">
    <text evidence="2">The sequence shown here is derived from an EMBL/GenBank/DDBJ whole genome shotgun (WGS) entry which is preliminary data.</text>
</comment>
<evidence type="ECO:0000256" key="1">
    <source>
        <dbReference type="SAM" id="Phobius"/>
    </source>
</evidence>
<evidence type="ECO:0000313" key="3">
    <source>
        <dbReference type="Proteomes" id="UP000177025"/>
    </source>
</evidence>
<dbReference type="AlphaFoldDB" id="A0A1F4UB77"/>
<keyword evidence="1" id="KW-0812">Transmembrane</keyword>
<evidence type="ECO:0000313" key="2">
    <source>
        <dbReference type="EMBL" id="OGC41513.1"/>
    </source>
</evidence>
<keyword evidence="1" id="KW-0472">Membrane</keyword>
<name>A0A1F4UB77_UNCW3</name>
<dbReference type="EMBL" id="MEUM01000104">
    <property type="protein sequence ID" value="OGC41513.1"/>
    <property type="molecule type" value="Genomic_DNA"/>
</dbReference>
<accession>A0A1F4UB77</accession>
<protein>
    <submittedName>
        <fullName evidence="2">Uncharacterized protein</fullName>
    </submittedName>
</protein>
<gene>
    <name evidence="2" type="ORF">A2Y85_03735</name>
</gene>